<sequence>MVPAIWKVAFCFYTSQYLSSDWLQSTLTPTKEPRDSWALETADSETNGGLMISPAEIESMSEVGKLRDLTLDEADRTLDSAVQHTLGLERLETKMLAE</sequence>
<dbReference type="Proteomes" id="UP000281553">
    <property type="component" value="Unassembled WGS sequence"/>
</dbReference>
<name>A0A3P7LHV5_DIBLA</name>
<evidence type="ECO:0000313" key="2">
    <source>
        <dbReference type="Proteomes" id="UP000281553"/>
    </source>
</evidence>
<reference evidence="1 2" key="1">
    <citation type="submission" date="2018-11" db="EMBL/GenBank/DDBJ databases">
        <authorList>
            <consortium name="Pathogen Informatics"/>
        </authorList>
    </citation>
    <scope>NUCLEOTIDE SEQUENCE [LARGE SCALE GENOMIC DNA]</scope>
</reference>
<keyword evidence="2" id="KW-1185">Reference proteome</keyword>
<dbReference type="AlphaFoldDB" id="A0A3P7LHV5"/>
<dbReference type="EMBL" id="UYRU01065980">
    <property type="protein sequence ID" value="VDN16485.1"/>
    <property type="molecule type" value="Genomic_DNA"/>
</dbReference>
<evidence type="ECO:0000313" key="1">
    <source>
        <dbReference type="EMBL" id="VDN16485.1"/>
    </source>
</evidence>
<organism evidence="1 2">
    <name type="scientific">Dibothriocephalus latus</name>
    <name type="common">Fish tapeworm</name>
    <name type="synonym">Diphyllobothrium latum</name>
    <dbReference type="NCBI Taxonomy" id="60516"/>
    <lineage>
        <taxon>Eukaryota</taxon>
        <taxon>Metazoa</taxon>
        <taxon>Spiralia</taxon>
        <taxon>Lophotrochozoa</taxon>
        <taxon>Platyhelminthes</taxon>
        <taxon>Cestoda</taxon>
        <taxon>Eucestoda</taxon>
        <taxon>Diphyllobothriidea</taxon>
        <taxon>Diphyllobothriidae</taxon>
        <taxon>Dibothriocephalus</taxon>
    </lineage>
</organism>
<protein>
    <submittedName>
        <fullName evidence="1">Uncharacterized protein</fullName>
    </submittedName>
</protein>
<accession>A0A3P7LHV5</accession>
<gene>
    <name evidence="1" type="ORF">DILT_LOCUS12316</name>
</gene>
<proteinExistence type="predicted"/>